<dbReference type="OrthoDB" id="9777740at2"/>
<keyword evidence="1" id="KW-0004">4Fe-4S</keyword>
<dbReference type="GO" id="GO:0016491">
    <property type="term" value="F:oxidoreductase activity"/>
    <property type="evidence" value="ECO:0007669"/>
    <property type="project" value="UniProtKB-KW"/>
</dbReference>
<evidence type="ECO:0000313" key="7">
    <source>
        <dbReference type="Proteomes" id="UP000242205"/>
    </source>
</evidence>
<organism evidence="6 7">
    <name type="scientific">Pseudazoarcus pumilus</name>
    <dbReference type="NCBI Taxonomy" id="2067960"/>
    <lineage>
        <taxon>Bacteria</taxon>
        <taxon>Pseudomonadati</taxon>
        <taxon>Pseudomonadota</taxon>
        <taxon>Betaproteobacteria</taxon>
        <taxon>Rhodocyclales</taxon>
        <taxon>Zoogloeaceae</taxon>
        <taxon>Pseudazoarcus</taxon>
    </lineage>
</organism>
<keyword evidence="4" id="KW-0408">Iron</keyword>
<proteinExistence type="predicted"/>
<dbReference type="Proteomes" id="UP000242205">
    <property type="component" value="Chromosome"/>
</dbReference>
<dbReference type="InterPro" id="IPR036188">
    <property type="entry name" value="FAD/NAD-bd_sf"/>
</dbReference>
<evidence type="ECO:0000256" key="1">
    <source>
        <dbReference type="ARBA" id="ARBA00022485"/>
    </source>
</evidence>
<dbReference type="KEGG" id="atw:C0099_01310"/>
<protein>
    <recommendedName>
        <fullName evidence="8">FAD-dependent oxidoreductase</fullName>
    </recommendedName>
</protein>
<evidence type="ECO:0008006" key="8">
    <source>
        <dbReference type="Google" id="ProtNLM"/>
    </source>
</evidence>
<dbReference type="SUPFAM" id="SSF51905">
    <property type="entry name" value="FAD/NAD(P)-binding domain"/>
    <property type="match status" value="1"/>
</dbReference>
<name>A0A2I6S379_9RHOO</name>
<evidence type="ECO:0000313" key="6">
    <source>
        <dbReference type="EMBL" id="AUN93688.1"/>
    </source>
</evidence>
<dbReference type="EMBL" id="CP025682">
    <property type="protein sequence ID" value="AUN93688.1"/>
    <property type="molecule type" value="Genomic_DNA"/>
</dbReference>
<dbReference type="PANTHER" id="PTHR43498:SF1">
    <property type="entry name" value="COB--COM HETERODISULFIDE REDUCTASE IRON-SULFUR SUBUNIT A"/>
    <property type="match status" value="1"/>
</dbReference>
<evidence type="ECO:0000256" key="3">
    <source>
        <dbReference type="ARBA" id="ARBA00023002"/>
    </source>
</evidence>
<dbReference type="RefSeq" id="WP_102245762.1">
    <property type="nucleotide sequence ID" value="NZ_CP025682.1"/>
</dbReference>
<evidence type="ECO:0000256" key="4">
    <source>
        <dbReference type="ARBA" id="ARBA00023004"/>
    </source>
</evidence>
<keyword evidence="5" id="KW-0411">Iron-sulfur</keyword>
<evidence type="ECO:0000256" key="2">
    <source>
        <dbReference type="ARBA" id="ARBA00022723"/>
    </source>
</evidence>
<keyword evidence="2" id="KW-0479">Metal-binding</keyword>
<reference evidence="6 7" key="1">
    <citation type="submission" date="2018-01" db="EMBL/GenBank/DDBJ databases">
        <authorList>
            <person name="Fu G.-Y."/>
        </authorList>
    </citation>
    <scope>NUCLEOTIDE SEQUENCE [LARGE SCALE GENOMIC DNA]</scope>
    <source>
        <strain evidence="6 7">SY39</strain>
    </source>
</reference>
<dbReference type="Gene3D" id="3.50.50.60">
    <property type="entry name" value="FAD/NAD(P)-binding domain"/>
    <property type="match status" value="1"/>
</dbReference>
<dbReference type="Pfam" id="PF12831">
    <property type="entry name" value="FAD_oxidored"/>
    <property type="match status" value="1"/>
</dbReference>
<dbReference type="InterPro" id="IPR039650">
    <property type="entry name" value="HdrA-like"/>
</dbReference>
<gene>
    <name evidence="6" type="ORF">C0099_01310</name>
</gene>
<accession>A0A2I6S379</accession>
<dbReference type="GO" id="GO:0046872">
    <property type="term" value="F:metal ion binding"/>
    <property type="evidence" value="ECO:0007669"/>
    <property type="project" value="UniProtKB-KW"/>
</dbReference>
<keyword evidence="7" id="KW-1185">Reference proteome</keyword>
<sequence length="448" mass="47818">MNDLDCDVLVVGGGVTGVAAATAAARSGARTILLEARPFVGGNATTGLCLHNYITKNGRQVVFGIAQEVVDRMIERGGAVGHIPFPDGFCHSITPVDGEYFRIMSTEMLAEAGVQILYGVNVVGVETQGREITEVHAAVKGGIRKIRARAYLDASGDADLVSYAGGAVQKGEKATGKMQPVSMLLHFHGVDTRRIADAIGVSEPAMATRPDFPEPIPVYFRGSFSRWNDVIREQGIFPNEDHMVFFNTVWPDQVNVNTSAVFGIDGTDPIQLSRAAVELTRQAERIGGFLKQYVPGFENAYLVPAGFAQVRQTRVIEGLYQITDDDALEGRKFDDTIGQVCFPIDIHDPDTGQASFFPIGDDGAFDIPFRSLVPRDLDNVIVAGRCLSATHMAFGATRNMAPCLVSGQAAGVAAAQAAAVGSSIPELDVAALQKTLLGQGVFLGDRFA</sequence>
<evidence type="ECO:0000256" key="5">
    <source>
        <dbReference type="ARBA" id="ARBA00023014"/>
    </source>
</evidence>
<dbReference type="AlphaFoldDB" id="A0A2I6S379"/>
<dbReference type="GO" id="GO:0051539">
    <property type="term" value="F:4 iron, 4 sulfur cluster binding"/>
    <property type="evidence" value="ECO:0007669"/>
    <property type="project" value="UniProtKB-KW"/>
</dbReference>
<keyword evidence="3" id="KW-0560">Oxidoreductase</keyword>
<dbReference type="PANTHER" id="PTHR43498">
    <property type="entry name" value="FERREDOXIN:COB-COM HETERODISULFIDE REDUCTASE SUBUNIT A"/>
    <property type="match status" value="1"/>
</dbReference>